<dbReference type="PROSITE" id="PS51891">
    <property type="entry name" value="CENP_V_GFA"/>
    <property type="match status" value="1"/>
</dbReference>
<feature type="compositionally biased region" description="Basic and acidic residues" evidence="9">
    <location>
        <begin position="558"/>
        <end position="575"/>
    </location>
</feature>
<feature type="compositionally biased region" description="Polar residues" evidence="9">
    <location>
        <begin position="253"/>
        <end position="265"/>
    </location>
</feature>
<accession>A0A4P7NGG0</accession>
<feature type="region of interest" description="Disordered" evidence="9">
    <location>
        <begin position="1"/>
        <end position="35"/>
    </location>
</feature>
<keyword evidence="3" id="KW-0678">Repressor</keyword>
<feature type="domain" description="CENP-V/GFA" evidence="10">
    <location>
        <begin position="582"/>
        <end position="710"/>
    </location>
</feature>
<dbReference type="GO" id="GO:0010468">
    <property type="term" value="P:regulation of gene expression"/>
    <property type="evidence" value="ECO:0007669"/>
    <property type="project" value="UniProtKB-ARBA"/>
</dbReference>
<dbReference type="Gene3D" id="2.170.150.70">
    <property type="match status" value="1"/>
</dbReference>
<dbReference type="InterPro" id="IPR006913">
    <property type="entry name" value="CENP-V/GFA"/>
</dbReference>
<evidence type="ECO:0000256" key="4">
    <source>
        <dbReference type="ARBA" id="ARBA00022723"/>
    </source>
</evidence>
<evidence type="ECO:0000256" key="1">
    <source>
        <dbReference type="ARBA" id="ARBA00004123"/>
    </source>
</evidence>
<dbReference type="InterPro" id="IPR011057">
    <property type="entry name" value="Mss4-like_sf"/>
</dbReference>
<dbReference type="Pfam" id="PF04828">
    <property type="entry name" value="GFA"/>
    <property type="match status" value="1"/>
</dbReference>
<keyword evidence="8" id="KW-0539">Nucleus</keyword>
<feature type="compositionally biased region" description="Polar residues" evidence="9">
    <location>
        <begin position="201"/>
        <end position="212"/>
    </location>
</feature>
<comment type="subcellular location">
    <subcellularLocation>
        <location evidence="1">Nucleus</location>
    </subcellularLocation>
</comment>
<reference evidence="11 12" key="1">
    <citation type="journal article" date="2019" name="Mol. Biol. Evol.">
        <title>Blast fungal genomes show frequent chromosomal changes, gene gains and losses, and effector gene turnover.</title>
        <authorList>
            <person name="Gomez Luciano L.B."/>
            <person name="Jason Tsai I."/>
            <person name="Chuma I."/>
            <person name="Tosa Y."/>
            <person name="Chen Y.H."/>
            <person name="Li J.Y."/>
            <person name="Li M.Y."/>
            <person name="Jade Lu M.Y."/>
            <person name="Nakayashiki H."/>
            <person name="Li W.H."/>
        </authorList>
    </citation>
    <scope>NUCLEOTIDE SEQUENCE [LARGE SCALE GENOMIC DNA]</scope>
    <source>
        <strain evidence="11">MZ5-1-6</strain>
    </source>
</reference>
<dbReference type="InterPro" id="IPR013907">
    <property type="entry name" value="Sds3"/>
</dbReference>
<evidence type="ECO:0000256" key="6">
    <source>
        <dbReference type="ARBA" id="ARBA00023015"/>
    </source>
</evidence>
<dbReference type="SMART" id="SM01401">
    <property type="entry name" value="Sds3"/>
    <property type="match status" value="1"/>
</dbReference>
<keyword evidence="6" id="KW-0805">Transcription regulation</keyword>
<feature type="region of interest" description="Disordered" evidence="9">
    <location>
        <begin position="490"/>
        <end position="526"/>
    </location>
</feature>
<evidence type="ECO:0000313" key="11">
    <source>
        <dbReference type="EMBL" id="QBZ61034.1"/>
    </source>
</evidence>
<evidence type="ECO:0000256" key="5">
    <source>
        <dbReference type="ARBA" id="ARBA00022833"/>
    </source>
</evidence>
<evidence type="ECO:0000256" key="8">
    <source>
        <dbReference type="ARBA" id="ARBA00023242"/>
    </source>
</evidence>
<evidence type="ECO:0000256" key="2">
    <source>
        <dbReference type="ARBA" id="ARBA00005495"/>
    </source>
</evidence>
<dbReference type="PANTHER" id="PTHR21964">
    <property type="entry name" value="BREAST CANCER METASTASIS-SUPPRESSOR 1"/>
    <property type="match status" value="1"/>
</dbReference>
<dbReference type="GO" id="GO:0046872">
    <property type="term" value="F:metal ion binding"/>
    <property type="evidence" value="ECO:0007669"/>
    <property type="project" value="UniProtKB-KW"/>
</dbReference>
<evidence type="ECO:0000259" key="10">
    <source>
        <dbReference type="PROSITE" id="PS51891"/>
    </source>
</evidence>
<comment type="similarity">
    <text evidence="2">Belongs to the Gfa family.</text>
</comment>
<organism evidence="11 12">
    <name type="scientific">Pyricularia oryzae</name>
    <name type="common">Rice blast fungus</name>
    <name type="synonym">Magnaporthe oryzae</name>
    <dbReference type="NCBI Taxonomy" id="318829"/>
    <lineage>
        <taxon>Eukaryota</taxon>
        <taxon>Fungi</taxon>
        <taxon>Dikarya</taxon>
        <taxon>Ascomycota</taxon>
        <taxon>Pezizomycotina</taxon>
        <taxon>Sordariomycetes</taxon>
        <taxon>Sordariomycetidae</taxon>
        <taxon>Magnaporthales</taxon>
        <taxon>Pyriculariaceae</taxon>
        <taxon>Pyricularia</taxon>
    </lineage>
</organism>
<dbReference type="EMBL" id="CP034207">
    <property type="protein sequence ID" value="QBZ61034.1"/>
    <property type="molecule type" value="Genomic_DNA"/>
</dbReference>
<evidence type="ECO:0000256" key="3">
    <source>
        <dbReference type="ARBA" id="ARBA00022491"/>
    </source>
</evidence>
<dbReference type="GO" id="GO:0016846">
    <property type="term" value="F:carbon-sulfur lyase activity"/>
    <property type="evidence" value="ECO:0007669"/>
    <property type="project" value="InterPro"/>
</dbReference>
<keyword evidence="5" id="KW-0862">Zinc</keyword>
<dbReference type="Proteomes" id="UP000294847">
    <property type="component" value="Chromosome 4"/>
</dbReference>
<dbReference type="SUPFAM" id="SSF51316">
    <property type="entry name" value="Mss4-like"/>
    <property type="match status" value="1"/>
</dbReference>
<dbReference type="GO" id="GO:0005654">
    <property type="term" value="C:nucleoplasm"/>
    <property type="evidence" value="ECO:0007669"/>
    <property type="project" value="UniProtKB-ARBA"/>
</dbReference>
<evidence type="ECO:0000256" key="9">
    <source>
        <dbReference type="SAM" id="MobiDB-lite"/>
    </source>
</evidence>
<dbReference type="Pfam" id="PF08598">
    <property type="entry name" value="Sds3"/>
    <property type="match status" value="1"/>
</dbReference>
<evidence type="ECO:0000313" key="12">
    <source>
        <dbReference type="Proteomes" id="UP000294847"/>
    </source>
</evidence>
<sequence length="723" mass="79841">MSNEADVAEAAQAKVDRRSNVSPAPTQSKKEKKRLQLVERLQSLSEQFDINRDREYREMLSKIQLDTALVMQVDPYAAQPLAAIDKSQSMSDSINPQLRGATILEMAGPKFQEWVNTIEDLVERRDFELTRHKDEYDMKSNEHKNVYIYKSEVAKREHKALSQTLRDRLVNTINSKRARLTKEKEAFEISDASALLLHPNQYSIANPSSPGGTHTKRATRLRQTADEADTRKRKRNGGGDDDGSPAPQRRTLDNNNTTAMWQNDRLTTRRVTGPIYSIDKLFTDKELTMQYNAAALAAHKYLLTSKSKASGSGVNGSPDDSDTGENEDGDQDSSEHGHLAPTMERVPSHATRSRGGANASNFIDEKIVGLEALTNFEIPGNLEKMAAAVPKLPPVFLATYAKSYSNKDGNTPTTLPPDEVNSDLAVMNILKQYENIHGVGSNLDNANGCRKVLEATAYSVRDDRYAVYLDTPRHSTAEDLRSDLKLPATASALPNTRGPPTPNTKAGPTSAPGASPMSRQSSQGGVAMARQVLTGALWDMRCGWNGVNTFLFSPNREQTSDSDKQKMSPETKSGGKETSSTNEAGCHCGYIKFSVTLSPPLSEAKVLDCGCSICRRAGYLLVYPKRHQLKWHGDSQSRCAVYQFNTKQKDQLFCPKCGSSIGIDFRDVRDGYGISVRTFNNINLADLKYHVGDGLNDVEPATDLSGMWYEEDDDGPKDGKDRA</sequence>
<protein>
    <recommendedName>
        <fullName evidence="10">CENP-V/GFA domain-containing protein</fullName>
    </recommendedName>
</protein>
<name>A0A4P7NGG0_PYROR</name>
<feature type="compositionally biased region" description="Acidic residues" evidence="9">
    <location>
        <begin position="319"/>
        <end position="332"/>
    </location>
</feature>
<proteinExistence type="inferred from homology"/>
<dbReference type="AlphaFoldDB" id="A0A4P7NGG0"/>
<evidence type="ECO:0000256" key="7">
    <source>
        <dbReference type="ARBA" id="ARBA00023163"/>
    </source>
</evidence>
<feature type="region of interest" description="Disordered" evidence="9">
    <location>
        <begin position="307"/>
        <end position="357"/>
    </location>
</feature>
<keyword evidence="7" id="KW-0804">Transcription</keyword>
<gene>
    <name evidence="11" type="ORF">PoMZ_07980</name>
</gene>
<feature type="region of interest" description="Disordered" evidence="9">
    <location>
        <begin position="553"/>
        <end position="582"/>
    </location>
</feature>
<feature type="region of interest" description="Disordered" evidence="9">
    <location>
        <begin position="201"/>
        <end position="265"/>
    </location>
</feature>
<keyword evidence="4" id="KW-0479">Metal-binding</keyword>